<comment type="caution">
    <text evidence="1">The sequence shown here is derived from an EMBL/GenBank/DDBJ whole genome shotgun (WGS) entry which is preliminary data.</text>
</comment>
<evidence type="ECO:0000313" key="1">
    <source>
        <dbReference type="EMBL" id="MBI1494495.1"/>
    </source>
</evidence>
<dbReference type="SUPFAM" id="SSF51197">
    <property type="entry name" value="Clavaminate synthase-like"/>
    <property type="match status" value="1"/>
</dbReference>
<dbReference type="Gene3D" id="2.60.120.620">
    <property type="entry name" value="q2cbj1_9rhob like domain"/>
    <property type="match status" value="1"/>
</dbReference>
<keyword evidence="2" id="KW-1185">Reference proteome</keyword>
<evidence type="ECO:0000313" key="2">
    <source>
        <dbReference type="Proteomes" id="UP000640583"/>
    </source>
</evidence>
<protein>
    <recommendedName>
        <fullName evidence="3">Phytanoyl-CoA dioxygenase family protein</fullName>
    </recommendedName>
</protein>
<gene>
    <name evidence="1" type="ORF">H1D41_12680</name>
</gene>
<evidence type="ECO:0008006" key="3">
    <source>
        <dbReference type="Google" id="ProtNLM"/>
    </source>
</evidence>
<organism evidence="1 2">
    <name type="scientific">Halocynthiibacter styelae</name>
    <dbReference type="NCBI Taxonomy" id="2761955"/>
    <lineage>
        <taxon>Bacteria</taxon>
        <taxon>Pseudomonadati</taxon>
        <taxon>Pseudomonadota</taxon>
        <taxon>Alphaproteobacteria</taxon>
        <taxon>Rhodobacterales</taxon>
        <taxon>Paracoccaceae</taxon>
        <taxon>Halocynthiibacter</taxon>
    </lineage>
</organism>
<dbReference type="AlphaFoldDB" id="A0A8J7LKR3"/>
<name>A0A8J7LKR3_9RHOB</name>
<proteinExistence type="predicted"/>
<sequence length="267" mass="29704">MREEFTRIGFVKFPRDERLLTWLEHASPAALAASKDEAERKAWLDCEGTWFIGVDALKNDALGAVNNSGPLSCDAMDFIANLNQTRPLHKGQVSVVWPGYPRPRKGETEAALGYRRNRDAAHLDGLRPDPETRARRIEEPHAWVLGIPVNDAPEGASPLVIWPGSHVIMRDALLPLLENIAPEDMDKLDVTAAYQAARKIVFETCERVEVTAQPGEAYLMHRHMLHGVAPWREGVESGPDGRAIIYFRPECAGGVAEWIDVDAGIMR</sequence>
<dbReference type="Proteomes" id="UP000640583">
    <property type="component" value="Unassembled WGS sequence"/>
</dbReference>
<dbReference type="EMBL" id="JADCKQ010000009">
    <property type="protein sequence ID" value="MBI1494495.1"/>
    <property type="molecule type" value="Genomic_DNA"/>
</dbReference>
<reference evidence="1" key="1">
    <citation type="submission" date="2020-10" db="EMBL/GenBank/DDBJ databases">
        <title>Paenihalocynthiibacter styelae gen. nov., sp. nov., isolated from stalked sea squirt Styela clava.</title>
        <authorList>
            <person name="Kim Y.-O."/>
            <person name="Yoon J.-H."/>
        </authorList>
    </citation>
    <scope>NUCLEOTIDE SEQUENCE</scope>
    <source>
        <strain evidence="1">MYP1-1</strain>
    </source>
</reference>
<accession>A0A8J7LKR3</accession>